<keyword evidence="3 5" id="KW-0547">Nucleotide-binding</keyword>
<dbReference type="Gene3D" id="3.40.50.300">
    <property type="entry name" value="P-loop containing nucleotide triphosphate hydrolases"/>
    <property type="match status" value="1"/>
</dbReference>
<dbReference type="SMART" id="SM00053">
    <property type="entry name" value="DYNc"/>
    <property type="match status" value="1"/>
</dbReference>
<keyword evidence="2" id="KW-0963">Cytoplasm</keyword>
<feature type="domain" description="Dynamin-type G" evidence="7">
    <location>
        <begin position="31"/>
        <end position="304"/>
    </location>
</feature>
<reference evidence="9" key="2">
    <citation type="submission" date="2025-08" db="UniProtKB">
        <authorList>
            <consortium name="RefSeq"/>
        </authorList>
    </citation>
    <scope>IDENTIFICATION</scope>
    <source>
        <tissue evidence="9">Blood</tissue>
    </source>
</reference>
<dbReference type="InterPro" id="IPR000375">
    <property type="entry name" value="Dynamin_stalk"/>
</dbReference>
<dbReference type="InterPro" id="IPR003130">
    <property type="entry name" value="GED"/>
</dbReference>
<dbReference type="RefSeq" id="XP_017312875.1">
    <property type="nucleotide sequence ID" value="XM_017457386.3"/>
</dbReference>
<dbReference type="GO" id="GO:0031623">
    <property type="term" value="P:receptor internalization"/>
    <property type="evidence" value="ECO:0007669"/>
    <property type="project" value="TreeGrafter"/>
</dbReference>
<accession>A0A2D0Q695</accession>
<dbReference type="GO" id="GO:0005737">
    <property type="term" value="C:cytoplasm"/>
    <property type="evidence" value="ECO:0007669"/>
    <property type="project" value="UniProtKB-SubCell"/>
</dbReference>
<dbReference type="GO" id="GO:0016185">
    <property type="term" value="P:synaptic vesicle budding from presynaptic endocytic zone membrane"/>
    <property type="evidence" value="ECO:0007669"/>
    <property type="project" value="TreeGrafter"/>
</dbReference>
<dbReference type="PROSITE" id="PS51718">
    <property type="entry name" value="G_DYNAMIN_2"/>
    <property type="match status" value="1"/>
</dbReference>
<dbReference type="InterPro" id="IPR020850">
    <property type="entry name" value="GED_dom"/>
</dbReference>
<evidence type="ECO:0000256" key="3">
    <source>
        <dbReference type="ARBA" id="ARBA00022741"/>
    </source>
</evidence>
<evidence type="ECO:0000256" key="2">
    <source>
        <dbReference type="ARBA" id="ARBA00022490"/>
    </source>
</evidence>
<dbReference type="GO" id="GO:0005634">
    <property type="term" value="C:nucleus"/>
    <property type="evidence" value="ECO:0007669"/>
    <property type="project" value="TreeGrafter"/>
</dbReference>
<evidence type="ECO:0000259" key="7">
    <source>
        <dbReference type="PROSITE" id="PS51718"/>
    </source>
</evidence>
<evidence type="ECO:0000256" key="4">
    <source>
        <dbReference type="ARBA" id="ARBA00023134"/>
    </source>
</evidence>
<keyword evidence="4 5" id="KW-0342">GTP-binding</keyword>
<evidence type="ECO:0000313" key="8">
    <source>
        <dbReference type="Proteomes" id="UP000221080"/>
    </source>
</evidence>
<dbReference type="GO" id="GO:0008017">
    <property type="term" value="F:microtubule binding"/>
    <property type="evidence" value="ECO:0007669"/>
    <property type="project" value="TreeGrafter"/>
</dbReference>
<evidence type="ECO:0000259" key="6">
    <source>
        <dbReference type="PROSITE" id="PS51388"/>
    </source>
</evidence>
<dbReference type="GO" id="GO:0005874">
    <property type="term" value="C:microtubule"/>
    <property type="evidence" value="ECO:0007669"/>
    <property type="project" value="TreeGrafter"/>
</dbReference>
<evidence type="ECO:0000313" key="9">
    <source>
        <dbReference type="RefSeq" id="XP_017312875.1"/>
    </source>
</evidence>
<dbReference type="PROSITE" id="PS51388">
    <property type="entry name" value="GED"/>
    <property type="match status" value="1"/>
</dbReference>
<dbReference type="GeneID" id="108258627"/>
<dbReference type="PANTHER" id="PTHR11566">
    <property type="entry name" value="DYNAMIN"/>
    <property type="match status" value="1"/>
</dbReference>
<evidence type="ECO:0000256" key="1">
    <source>
        <dbReference type="ARBA" id="ARBA00004496"/>
    </source>
</evidence>
<dbReference type="Pfam" id="PF00350">
    <property type="entry name" value="Dynamin_N"/>
    <property type="match status" value="1"/>
</dbReference>
<dbReference type="AlphaFoldDB" id="A0A2D0Q695"/>
<dbReference type="InterPro" id="IPR030381">
    <property type="entry name" value="G_DYNAMIN_dom"/>
</dbReference>
<comment type="subcellular location">
    <subcellularLocation>
        <location evidence="1">Cytoplasm</location>
    </subcellularLocation>
</comment>
<dbReference type="InterPro" id="IPR045063">
    <property type="entry name" value="Dynamin_N"/>
</dbReference>
<dbReference type="Pfam" id="PF02212">
    <property type="entry name" value="GED"/>
    <property type="match status" value="1"/>
</dbReference>
<dbReference type="SMART" id="SM00302">
    <property type="entry name" value="GED"/>
    <property type="match status" value="1"/>
</dbReference>
<dbReference type="GO" id="GO:0098793">
    <property type="term" value="C:presynapse"/>
    <property type="evidence" value="ECO:0007669"/>
    <property type="project" value="GOC"/>
</dbReference>
<gene>
    <name evidence="9" type="primary">LOC108258627</name>
</gene>
<name>A0A2D0Q695_ICTPU</name>
<protein>
    <submittedName>
        <fullName evidence="9">Interferon-induced GTP-binding protein Mx2-like isoform X1</fullName>
    </submittedName>
</protein>
<dbReference type="Proteomes" id="UP000221080">
    <property type="component" value="Chromosome 26"/>
</dbReference>
<dbReference type="PRINTS" id="PR00195">
    <property type="entry name" value="DYNAMIN"/>
</dbReference>
<proteinExistence type="inferred from homology"/>
<dbReference type="GO" id="GO:0003924">
    <property type="term" value="F:GTPase activity"/>
    <property type="evidence" value="ECO:0007669"/>
    <property type="project" value="InterPro"/>
</dbReference>
<comment type="similarity">
    <text evidence="5">Belongs to the TRAFAC class dynamin-like GTPase superfamily. Dynamin/Fzo/YdjA family.</text>
</comment>
<dbReference type="PANTHER" id="PTHR11566:SF225">
    <property type="entry name" value="INTERFERON-INDUCED GTP-BINDING PROTEIN MX-RELATED"/>
    <property type="match status" value="1"/>
</dbReference>
<dbReference type="InterPro" id="IPR027417">
    <property type="entry name" value="P-loop_NTPase"/>
</dbReference>
<dbReference type="KEGG" id="ipu:108258627"/>
<evidence type="ECO:0000256" key="5">
    <source>
        <dbReference type="RuleBase" id="RU003932"/>
    </source>
</evidence>
<reference evidence="8" key="1">
    <citation type="journal article" date="2016" name="Nat. Commun.">
        <title>The channel catfish genome sequence provides insights into the evolution of scale formation in teleosts.</title>
        <authorList>
            <person name="Liu Z."/>
            <person name="Liu S."/>
            <person name="Yao J."/>
            <person name="Bao L."/>
            <person name="Zhang J."/>
            <person name="Li Y."/>
            <person name="Jiang C."/>
            <person name="Sun L."/>
            <person name="Wang R."/>
            <person name="Zhang Y."/>
            <person name="Zhou T."/>
            <person name="Zeng Q."/>
            <person name="Fu Q."/>
            <person name="Gao S."/>
            <person name="Li N."/>
            <person name="Koren S."/>
            <person name="Jiang Y."/>
            <person name="Zimin A."/>
            <person name="Xu P."/>
            <person name="Phillippy A.M."/>
            <person name="Geng X."/>
            <person name="Song L."/>
            <person name="Sun F."/>
            <person name="Li C."/>
            <person name="Wang X."/>
            <person name="Chen A."/>
            <person name="Jin Y."/>
            <person name="Yuan Z."/>
            <person name="Yang Y."/>
            <person name="Tan S."/>
            <person name="Peatman E."/>
            <person name="Lu J."/>
            <person name="Qin Z."/>
            <person name="Dunham R."/>
            <person name="Li Z."/>
            <person name="Sonstegard T."/>
            <person name="Feng J."/>
            <person name="Danzmann R.G."/>
            <person name="Schroeder S."/>
            <person name="Scheffler B."/>
            <person name="Duke M.V."/>
            <person name="Ballard L."/>
            <person name="Kucuktas H."/>
            <person name="Kaltenboeck L."/>
            <person name="Liu H."/>
            <person name="Armbruster J."/>
            <person name="Xie Y."/>
            <person name="Kirby M.L."/>
            <person name="Tian Y."/>
            <person name="Flanagan M.E."/>
            <person name="Mu W."/>
            <person name="Waldbieser G.C."/>
        </authorList>
    </citation>
    <scope>NUCLEOTIDE SEQUENCE [LARGE SCALE GENOMIC DNA]</scope>
    <source>
        <strain evidence="8">SDA103</strain>
    </source>
</reference>
<dbReference type="GO" id="GO:0051607">
    <property type="term" value="P:defense response to virus"/>
    <property type="evidence" value="ECO:0007669"/>
    <property type="project" value="TreeGrafter"/>
</dbReference>
<dbReference type="InterPro" id="IPR022812">
    <property type="entry name" value="Dynamin"/>
</dbReference>
<dbReference type="Pfam" id="PF01031">
    <property type="entry name" value="Dynamin_M"/>
    <property type="match status" value="1"/>
</dbReference>
<dbReference type="OrthoDB" id="5061070at2759"/>
<dbReference type="GO" id="GO:0005525">
    <property type="term" value="F:GTP binding"/>
    <property type="evidence" value="ECO:0007669"/>
    <property type="project" value="UniProtKB-KW"/>
</dbReference>
<dbReference type="FunFam" id="1.20.120.1240:FF:000007">
    <property type="entry name" value="Interferon-induced GTP-binding protein Mx1"/>
    <property type="match status" value="1"/>
</dbReference>
<organism evidence="8 9">
    <name type="scientific">Ictalurus punctatus</name>
    <name type="common">Channel catfish</name>
    <name type="synonym">Silurus punctatus</name>
    <dbReference type="NCBI Taxonomy" id="7998"/>
    <lineage>
        <taxon>Eukaryota</taxon>
        <taxon>Metazoa</taxon>
        <taxon>Chordata</taxon>
        <taxon>Craniata</taxon>
        <taxon>Vertebrata</taxon>
        <taxon>Euteleostomi</taxon>
        <taxon>Actinopterygii</taxon>
        <taxon>Neopterygii</taxon>
        <taxon>Teleostei</taxon>
        <taxon>Ostariophysi</taxon>
        <taxon>Siluriformes</taxon>
        <taxon>Ictaluridae</taxon>
        <taxon>Ictalurus</taxon>
    </lineage>
</organism>
<dbReference type="Gene3D" id="1.20.120.1240">
    <property type="entry name" value="Dynamin, middle domain"/>
    <property type="match status" value="1"/>
</dbReference>
<feature type="domain" description="GED" evidence="6">
    <location>
        <begin position="541"/>
        <end position="627"/>
    </location>
</feature>
<dbReference type="STRING" id="7998.ENSIPUP00000002542"/>
<dbReference type="SUPFAM" id="SSF52540">
    <property type="entry name" value="P-loop containing nucleoside triphosphate hydrolases"/>
    <property type="match status" value="1"/>
</dbReference>
<sequence>MSASLSEQYEEKVRPCIDLIDSLRALGVEKDLALPAIAVIGDQSSGKSSVLEALSGVALPRGSGIVTRCPLELKMKKSRKTDFWHGKIKYEDYEEEIEDPADVEQMIRKAQNEIAGTDMGISDKLISLEVTSSNVPDLTVIDLPGITRVAVKDQPENIGEQSKRLIKKFITKQETINLVVVPCNVDIATTEALKMALEVDPNGERTFGVLTKADLVDKGSEETVVSIINNEIVYLNKGYIIVRCRGQQEIKDRVSLNETVKKERDFFEDHPHFSTLYDKRKATIPNLAEKLTLELVLHIERCLPQLEEQILMKLAEIQAEVDRYGSGPPTEPEQRIYFLTDKITAFTQDAINLTTGEEVKSMSYINIFSGLRKQFSLWKNDLDSVGETFNKRIEKEMQGYEEKYRGRELPSFLNYKTFEVIVKGPIKQLEEPAIGRLKEISDLVKKEFIQLAQSNFPGFPNLYKIAKTKIENIKQVKESETESMLRTQFKMEMIIYTQDSMYKNNLHMLKIMEEEEERQKFGVACLPSQRLYDHSDSEGTLEELTRHLKSYYCIVTKRLADQVPMVIRYMMLQESAAQLQREMIQLIQDRHNIDELLKEDHDIAIKRNNLHSRQKRLTEALKYLAKF</sequence>
<dbReference type="FunFam" id="3.40.50.300:FF:000621">
    <property type="entry name" value="Interferon-induced GTP-binding protein Mx1"/>
    <property type="match status" value="1"/>
</dbReference>
<dbReference type="PROSITE" id="PS00410">
    <property type="entry name" value="G_DYNAMIN_1"/>
    <property type="match status" value="1"/>
</dbReference>
<dbReference type="GO" id="GO:0005886">
    <property type="term" value="C:plasma membrane"/>
    <property type="evidence" value="ECO:0007669"/>
    <property type="project" value="TreeGrafter"/>
</dbReference>
<dbReference type="CDD" id="cd08771">
    <property type="entry name" value="DLP_1"/>
    <property type="match status" value="1"/>
</dbReference>
<dbReference type="InterPro" id="IPR019762">
    <property type="entry name" value="Dynamin_GTPase_CS"/>
</dbReference>
<keyword evidence="8" id="KW-1185">Reference proteome</keyword>
<dbReference type="InterPro" id="IPR001401">
    <property type="entry name" value="Dynamin_GTPase"/>
</dbReference>